<accession>A0A285EIE7</accession>
<keyword evidence="1" id="KW-0227">DNA damage</keyword>
<protein>
    <recommendedName>
        <fullName evidence="4">PD-(D/E)XK endonuclease-like domain-containing protein</fullName>
    </recommendedName>
</protein>
<evidence type="ECO:0000256" key="2">
    <source>
        <dbReference type="ARBA" id="ARBA00022806"/>
    </source>
</evidence>
<dbReference type="Pfam" id="PF12705">
    <property type="entry name" value="PDDEXK_1"/>
    <property type="match status" value="1"/>
</dbReference>
<evidence type="ECO:0000256" key="1">
    <source>
        <dbReference type="ARBA" id="ARBA00022763"/>
    </source>
</evidence>
<sequence length="359" mass="40202">MTAVLPARPTGATVLPARPSAAERRAAPSLAAAVRDLDGRRARARQRMIGASELGECRRRAAYRVARRRPTNTHTGLQAFLGTELHRGVLRVLRRQYGGLTEVGLRGEQVKGRCDWWHAPVVEDLKTTSRFGFERVLTRGVPTKHWFQVAVYAWLLRTGQVHDRRLPAGTGQEVDGLRIRYLSRDSGEDVVIEADHDPALTAEAILWLTDVYATVEDEGVDAVPRDGFGPGVDSMCDWCPFLDLCWGPPVDPETEGEVSRQSRLTVTDEDYVDAVHDYDTWRAAENEARRQKEFARERLRGRSGPADDLYCEWSGGGLRTQVDKDAAVERLTELGEVVPTRRTRSPQAIRVTKNVTRPD</sequence>
<proteinExistence type="predicted"/>
<keyword evidence="2" id="KW-0067">ATP-binding</keyword>
<evidence type="ECO:0000259" key="4">
    <source>
        <dbReference type="Pfam" id="PF12705"/>
    </source>
</evidence>
<keyword evidence="6" id="KW-1185">Reference proteome</keyword>
<keyword evidence="2" id="KW-0347">Helicase</keyword>
<dbReference type="Gene3D" id="3.90.320.10">
    <property type="match status" value="1"/>
</dbReference>
<dbReference type="InterPro" id="IPR038726">
    <property type="entry name" value="PDDEXK_AddAB-type"/>
</dbReference>
<evidence type="ECO:0000313" key="6">
    <source>
        <dbReference type="Proteomes" id="UP000219514"/>
    </source>
</evidence>
<dbReference type="AlphaFoldDB" id="A0A285EIE7"/>
<keyword evidence="2" id="KW-0378">Hydrolase</keyword>
<gene>
    <name evidence="5" type="ORF">SAMN06893097_111159</name>
</gene>
<dbReference type="InterPro" id="IPR011604">
    <property type="entry name" value="PDDEXK-like_dom_sf"/>
</dbReference>
<organism evidence="5 6">
    <name type="scientific">Geodermatophilus sabuli</name>
    <dbReference type="NCBI Taxonomy" id="1564158"/>
    <lineage>
        <taxon>Bacteria</taxon>
        <taxon>Bacillati</taxon>
        <taxon>Actinomycetota</taxon>
        <taxon>Actinomycetes</taxon>
        <taxon>Geodermatophilales</taxon>
        <taxon>Geodermatophilaceae</taxon>
        <taxon>Geodermatophilus</taxon>
    </lineage>
</organism>
<name>A0A285EIE7_9ACTN</name>
<dbReference type="GO" id="GO:0004386">
    <property type="term" value="F:helicase activity"/>
    <property type="evidence" value="ECO:0007669"/>
    <property type="project" value="UniProtKB-KW"/>
</dbReference>
<dbReference type="Proteomes" id="UP000219514">
    <property type="component" value="Unassembled WGS sequence"/>
</dbReference>
<dbReference type="RefSeq" id="WP_245854036.1">
    <property type="nucleotide sequence ID" value="NZ_JACHXB010000002.1"/>
</dbReference>
<feature type="domain" description="PD-(D/E)XK endonuclease-like" evidence="4">
    <location>
        <begin position="100"/>
        <end position="245"/>
    </location>
</feature>
<keyword evidence="3" id="KW-0234">DNA repair</keyword>
<reference evidence="5 6" key="1">
    <citation type="submission" date="2017-09" db="EMBL/GenBank/DDBJ databases">
        <authorList>
            <person name="Ehlers B."/>
            <person name="Leendertz F.H."/>
        </authorList>
    </citation>
    <scope>NUCLEOTIDE SEQUENCE [LARGE SCALE GENOMIC DNA]</scope>
    <source>
        <strain evidence="5 6">DSM 46844</strain>
    </source>
</reference>
<dbReference type="GO" id="GO:0006281">
    <property type="term" value="P:DNA repair"/>
    <property type="evidence" value="ECO:0007669"/>
    <property type="project" value="UniProtKB-KW"/>
</dbReference>
<evidence type="ECO:0000313" key="5">
    <source>
        <dbReference type="EMBL" id="SNX98643.1"/>
    </source>
</evidence>
<evidence type="ECO:0000256" key="3">
    <source>
        <dbReference type="ARBA" id="ARBA00023204"/>
    </source>
</evidence>
<dbReference type="EMBL" id="OBDO01000011">
    <property type="protein sequence ID" value="SNX98643.1"/>
    <property type="molecule type" value="Genomic_DNA"/>
</dbReference>
<keyword evidence="2" id="KW-0547">Nucleotide-binding</keyword>